<dbReference type="Gene3D" id="1.10.390.10">
    <property type="entry name" value="Neutral Protease Domain 2"/>
    <property type="match status" value="1"/>
</dbReference>
<dbReference type="Gene3D" id="3.10.170.10">
    <property type="match status" value="1"/>
</dbReference>
<feature type="domain" description="Peptidase M4" evidence="8">
    <location>
        <begin position="214"/>
        <end position="314"/>
    </location>
</feature>
<accession>A0ABY4PZD8</accession>
<dbReference type="EMBL" id="CP097289">
    <property type="protein sequence ID" value="UQT59207.1"/>
    <property type="molecule type" value="Genomic_DNA"/>
</dbReference>
<keyword evidence="4 7" id="KW-0378">Hydrolase</keyword>
<evidence type="ECO:0000259" key="8">
    <source>
        <dbReference type="Pfam" id="PF01447"/>
    </source>
</evidence>
<keyword evidence="5 7" id="KW-0862">Zinc</keyword>
<comment type="similarity">
    <text evidence="1 7">Belongs to the peptidase M4 family.</text>
</comment>
<comment type="function">
    <text evidence="7">Extracellular zinc metalloprotease.</text>
</comment>
<keyword evidence="6 7" id="KW-0482">Metalloprotease</keyword>
<evidence type="ECO:0000256" key="2">
    <source>
        <dbReference type="ARBA" id="ARBA00022670"/>
    </source>
</evidence>
<dbReference type="Proteomes" id="UP000829992">
    <property type="component" value="Chromosome"/>
</dbReference>
<dbReference type="SUPFAM" id="SSF55486">
    <property type="entry name" value="Metalloproteases ('zincins'), catalytic domain"/>
    <property type="match status" value="1"/>
</dbReference>
<dbReference type="Pfam" id="PF01447">
    <property type="entry name" value="Peptidase_M4"/>
    <property type="match status" value="1"/>
</dbReference>
<evidence type="ECO:0000259" key="9">
    <source>
        <dbReference type="Pfam" id="PF02868"/>
    </source>
</evidence>
<comment type="cofactor">
    <cofactor evidence="7">
        <name>Zn(2+)</name>
        <dbReference type="ChEBI" id="CHEBI:29105"/>
    </cofactor>
</comment>
<dbReference type="InterPro" id="IPR027268">
    <property type="entry name" value="Peptidase_M4/M1_CTD_sf"/>
</dbReference>
<dbReference type="RefSeq" id="WP_249590563.1">
    <property type="nucleotide sequence ID" value="NZ_BAAAQL010000055.1"/>
</dbReference>
<keyword evidence="3" id="KW-0479">Metal-binding</keyword>
<evidence type="ECO:0000256" key="7">
    <source>
        <dbReference type="RuleBase" id="RU366073"/>
    </source>
</evidence>
<evidence type="ECO:0000256" key="6">
    <source>
        <dbReference type="ARBA" id="ARBA00023049"/>
    </source>
</evidence>
<dbReference type="InterPro" id="IPR023612">
    <property type="entry name" value="Peptidase_M4"/>
</dbReference>
<dbReference type="EC" id="3.4.24.-" evidence="7"/>
<dbReference type="Pfam" id="PF02868">
    <property type="entry name" value="Peptidase_M4_C"/>
    <property type="match status" value="1"/>
</dbReference>
<protein>
    <recommendedName>
        <fullName evidence="7">Neutral metalloproteinase</fullName>
        <ecNumber evidence="7">3.4.24.-</ecNumber>
    </recommendedName>
</protein>
<evidence type="ECO:0000256" key="3">
    <source>
        <dbReference type="ARBA" id="ARBA00022723"/>
    </source>
</evidence>
<evidence type="ECO:0000256" key="5">
    <source>
        <dbReference type="ARBA" id="ARBA00022833"/>
    </source>
</evidence>
<comment type="subcellular location">
    <subcellularLocation>
        <location evidence="7">Secreted</location>
    </subcellularLocation>
</comment>
<dbReference type="PANTHER" id="PTHR43579:SF1">
    <property type="entry name" value="NEUTRAL METALLOPROTEINASE"/>
    <property type="match status" value="1"/>
</dbReference>
<organism evidence="10 11">
    <name type="scientific">Streptomyces durmitorensis</name>
    <dbReference type="NCBI Taxonomy" id="319947"/>
    <lineage>
        <taxon>Bacteria</taxon>
        <taxon>Bacillati</taxon>
        <taxon>Actinomycetota</taxon>
        <taxon>Actinomycetes</taxon>
        <taxon>Kitasatosporales</taxon>
        <taxon>Streptomycetaceae</taxon>
        <taxon>Streptomyces</taxon>
    </lineage>
</organism>
<keyword evidence="2 7" id="KW-0645">Protease</keyword>
<evidence type="ECO:0000256" key="1">
    <source>
        <dbReference type="ARBA" id="ARBA00009388"/>
    </source>
</evidence>
<name>A0ABY4PZD8_9ACTN</name>
<sequence length="494" mass="54146">MDSGLLAAIVGTAGAGLGTAGGAWWRGHTSVRTAARLVYAELTRDSAAVVYFRMTGHWAAPALPRVAWDAHGEAIARRRNSASFESVHRGYEALEIIPALADDTIDEYVRDQLLREPVNWLLGAIKELGKIAKVSPEQIRETTQRLNGPYTAAGRLALSPKFRTGVIPLSLQERIAVMGTEIWQVSESSQSTSRPPKPRSAARTVKSGTLQVIYDAKNRKSEFVVARTTGDSATGDAAVDETYEALAAITDYCKTVLERDQLLPKPLCAVVHYAVKENNAWWDGEQVIVGDGDEETFGRFSQSLDLIAHTVWHSLDEVQSFGYFGESGALNESFCDVFGLLVKQHRYAHLAAETDWVFGRGLLMPERTGIGLRSLREPGSAYDDDLLGKDSQPAHMDGYVRTGRDNGGVHINSGIPNHSFYLLAVDLGGYAWERAGRIWWDALVGEEGRKDLKFTDWARRTVAAAASRYGEDGEEHRAVIASWEGVGVPITTDD</sequence>
<evidence type="ECO:0000313" key="11">
    <source>
        <dbReference type="Proteomes" id="UP000829992"/>
    </source>
</evidence>
<dbReference type="InterPro" id="IPR013856">
    <property type="entry name" value="Peptidase_M4_domain"/>
</dbReference>
<dbReference type="CDD" id="cd09597">
    <property type="entry name" value="M4_TLP"/>
    <property type="match status" value="1"/>
</dbReference>
<dbReference type="InterPro" id="IPR001570">
    <property type="entry name" value="Peptidase_M4_C_domain"/>
</dbReference>
<evidence type="ECO:0000313" key="10">
    <source>
        <dbReference type="EMBL" id="UQT59207.1"/>
    </source>
</evidence>
<evidence type="ECO:0000256" key="4">
    <source>
        <dbReference type="ARBA" id="ARBA00022801"/>
    </source>
</evidence>
<proteinExistence type="inferred from homology"/>
<dbReference type="PANTHER" id="PTHR43579">
    <property type="match status" value="1"/>
</dbReference>
<keyword evidence="11" id="KW-1185">Reference proteome</keyword>
<dbReference type="PRINTS" id="PR00730">
    <property type="entry name" value="THERMOLYSIN"/>
</dbReference>
<feature type="domain" description="Peptidase M4 C-terminal" evidence="9">
    <location>
        <begin position="321"/>
        <end position="488"/>
    </location>
</feature>
<reference evidence="10 11" key="1">
    <citation type="submission" date="2022-05" db="EMBL/GenBank/DDBJ databases">
        <authorList>
            <person name="Zhou X."/>
            <person name="Li K."/>
            <person name="Man Y."/>
        </authorList>
    </citation>
    <scope>NUCLEOTIDE SEQUENCE [LARGE SCALE GENOMIC DNA]</scope>
    <source>
        <strain evidence="10 11">MS405</strain>
    </source>
</reference>
<dbReference type="InterPro" id="IPR052759">
    <property type="entry name" value="Metalloprotease_M4"/>
</dbReference>
<gene>
    <name evidence="10" type="ORF">M4V62_31375</name>
</gene>
<keyword evidence="7" id="KW-0964">Secreted</keyword>